<proteinExistence type="predicted"/>
<reference evidence="4 5" key="2">
    <citation type="submission" date="2013-11" db="EMBL/GenBank/DDBJ databases">
        <title>The Genome Sequence of Phytophthora parasitica INRA-310.</title>
        <authorList>
            <consortium name="The Broad Institute Genomics Platform"/>
            <person name="Russ C."/>
            <person name="Tyler B."/>
            <person name="Panabieres F."/>
            <person name="Shan W."/>
            <person name="Tripathy S."/>
            <person name="Grunwald N."/>
            <person name="Machado M."/>
            <person name="Johnson C.S."/>
            <person name="Arredondo F."/>
            <person name="Hong C."/>
            <person name="Coffey M."/>
            <person name="Young S.K."/>
            <person name="Zeng Q."/>
            <person name="Gargeya S."/>
            <person name="Fitzgerald M."/>
            <person name="Abouelleil A."/>
            <person name="Alvarado L."/>
            <person name="Chapman S.B."/>
            <person name="Gainer-Dewar J."/>
            <person name="Goldberg J."/>
            <person name="Griggs A."/>
            <person name="Gujja S."/>
            <person name="Hansen M."/>
            <person name="Howarth C."/>
            <person name="Imamovic A."/>
            <person name="Ireland A."/>
            <person name="Larimer J."/>
            <person name="McCowan C."/>
            <person name="Murphy C."/>
            <person name="Pearson M."/>
            <person name="Poon T.W."/>
            <person name="Priest M."/>
            <person name="Roberts A."/>
            <person name="Saif S."/>
            <person name="Shea T."/>
            <person name="Sykes S."/>
            <person name="Wortman J."/>
            <person name="Nusbaum C."/>
            <person name="Birren B."/>
        </authorList>
    </citation>
    <scope>NUCLEOTIDE SEQUENCE [LARGE SCALE GENOMIC DNA]</scope>
    <source>
        <strain evidence="4 5">INRA-310</strain>
    </source>
</reference>
<dbReference type="PANTHER" id="PTHR36172:SF1">
    <property type="entry name" value="RESOLVASE-RELATED"/>
    <property type="match status" value="1"/>
</dbReference>
<gene>
    <name evidence="4" type="ORF">PPTG_09940</name>
</gene>
<dbReference type="GeneID" id="20179606"/>
<reference evidence="5" key="1">
    <citation type="submission" date="2011-12" db="EMBL/GenBank/DDBJ databases">
        <authorList>
            <consortium name="The Broad Institute Genome Sequencing Platform"/>
            <person name="Russ C."/>
            <person name="Tyler B."/>
            <person name="Panabieres F."/>
            <person name="Shan W."/>
            <person name="Tripathy S."/>
            <person name="Grunwald N."/>
            <person name="Machado M."/>
            <person name="Young S.K."/>
            <person name="Zeng Q."/>
            <person name="Gargeya S."/>
            <person name="Fitzgerald M."/>
            <person name="Haas B."/>
            <person name="Abouelleil A."/>
            <person name="Alvarado L."/>
            <person name="Arachchi H.M."/>
            <person name="Berlin A."/>
            <person name="Chapman S.B."/>
            <person name="Gearin G."/>
            <person name="Goldberg J."/>
            <person name="Griggs A."/>
            <person name="Gujja S."/>
            <person name="Hansen M."/>
            <person name="Heiman D."/>
            <person name="Howarth C."/>
            <person name="Larimer J."/>
            <person name="Lui A."/>
            <person name="MacDonald P.J.P."/>
            <person name="McCowen C."/>
            <person name="Montmayeur A."/>
            <person name="Murphy C."/>
            <person name="Neiman D."/>
            <person name="Pearson M."/>
            <person name="Priest M."/>
            <person name="Roberts A."/>
            <person name="Saif S."/>
            <person name="Shea T."/>
            <person name="Sisk P."/>
            <person name="Stolte C."/>
            <person name="Sykes S."/>
            <person name="Wortman J."/>
            <person name="Nusbaum C."/>
            <person name="Birren B."/>
        </authorList>
    </citation>
    <scope>NUCLEOTIDE SEQUENCE [LARGE SCALE GENOMIC DNA]</scope>
    <source>
        <strain evidence="5">INRA-310</strain>
    </source>
</reference>
<sequence length="291" mass="32623">MKSKLALMDNESKAKHETMIRQGKKTKEKKKTQLHQALAANHKQVLLPSFNTSEMARKYEKLVTADGTPPTSSDEVTETAVQPRKGKKREIRSSTARAMLAQLHFKFNMLLKYKMECVGGRMIECEEEYTSKTCSSCGEIKDDLGGSSIYRCLFCHVELDRDVNAAKNIFHKNMPAPLRLQRHGAHNATDFARQIISPCSTVSIADTPTTNSPYSGTYASAPTLLSSSLPIITALSYRIDLDTQEMTRSSPISRHPVFYVVSSHSRTLPVRLQGIYVDWMGMLARRGCHVH</sequence>
<dbReference type="AlphaFoldDB" id="W2QEE5"/>
<feature type="compositionally biased region" description="Basic and acidic residues" evidence="2">
    <location>
        <begin position="10"/>
        <end position="19"/>
    </location>
</feature>
<accession>W2QEE5</accession>
<dbReference type="InterPro" id="IPR051491">
    <property type="entry name" value="Recombinase/Transposase-rel"/>
</dbReference>
<evidence type="ECO:0000313" key="5">
    <source>
        <dbReference type="Proteomes" id="UP000018817"/>
    </source>
</evidence>
<evidence type="ECO:0000259" key="3">
    <source>
        <dbReference type="Pfam" id="PF07282"/>
    </source>
</evidence>
<feature type="domain" description="Cas12f1-like TNB" evidence="3">
    <location>
        <begin position="105"/>
        <end position="169"/>
    </location>
</feature>
<keyword evidence="1" id="KW-0238">DNA-binding</keyword>
<dbReference type="Pfam" id="PF07282">
    <property type="entry name" value="Cas12f1-like_TNB"/>
    <property type="match status" value="1"/>
</dbReference>
<organism evidence="4 5">
    <name type="scientific">Phytophthora nicotianae (strain INRA-310)</name>
    <name type="common">Phytophthora parasitica</name>
    <dbReference type="NCBI Taxonomy" id="761204"/>
    <lineage>
        <taxon>Eukaryota</taxon>
        <taxon>Sar</taxon>
        <taxon>Stramenopiles</taxon>
        <taxon>Oomycota</taxon>
        <taxon>Peronosporomycetes</taxon>
        <taxon>Peronosporales</taxon>
        <taxon>Peronosporaceae</taxon>
        <taxon>Phytophthora</taxon>
    </lineage>
</organism>
<feature type="region of interest" description="Disordered" evidence="2">
    <location>
        <begin position="1"/>
        <end position="30"/>
    </location>
</feature>
<protein>
    <recommendedName>
        <fullName evidence="3">Cas12f1-like TNB domain-containing protein</fullName>
    </recommendedName>
</protein>
<dbReference type="GO" id="GO:0003677">
    <property type="term" value="F:DNA binding"/>
    <property type="evidence" value="ECO:0007669"/>
    <property type="project" value="UniProtKB-KW"/>
</dbReference>
<dbReference type="VEuPathDB" id="FungiDB:PPTG_09940"/>
<feature type="region of interest" description="Disordered" evidence="2">
    <location>
        <begin position="64"/>
        <end position="91"/>
    </location>
</feature>
<evidence type="ECO:0000313" key="4">
    <source>
        <dbReference type="EMBL" id="ETN10879.1"/>
    </source>
</evidence>
<name>W2QEE5_PHYN3</name>
<evidence type="ECO:0000256" key="1">
    <source>
        <dbReference type="ARBA" id="ARBA00023125"/>
    </source>
</evidence>
<evidence type="ECO:0000256" key="2">
    <source>
        <dbReference type="SAM" id="MobiDB-lite"/>
    </source>
</evidence>
<dbReference type="Proteomes" id="UP000018817">
    <property type="component" value="Unassembled WGS sequence"/>
</dbReference>
<dbReference type="OrthoDB" id="102159at2759"/>
<dbReference type="InterPro" id="IPR010095">
    <property type="entry name" value="Cas12f1-like_TNB"/>
</dbReference>
<dbReference type="PANTHER" id="PTHR36172">
    <property type="match status" value="1"/>
</dbReference>
<dbReference type="EMBL" id="KI669581">
    <property type="protein sequence ID" value="ETN10879.1"/>
    <property type="molecule type" value="Genomic_DNA"/>
</dbReference>
<dbReference type="RefSeq" id="XP_008903972.1">
    <property type="nucleotide sequence ID" value="XM_008905724.1"/>
</dbReference>